<evidence type="ECO:0000313" key="2">
    <source>
        <dbReference type="Proteomes" id="UP000735302"/>
    </source>
</evidence>
<name>A0AAV3Z9J1_9GAST</name>
<sequence length="182" mass="19445">MRPKRATQVKKIVGLCPCVFCRDIATELIYSSIMALSGISAALSAPIQSYCPPTQDLTFVLADDNHDLASAIAAVACVGNDNGDDDTAAVADHFDYEKDEADDYDDDAVAGDKDGHFVSTAPGILPGGKSLPFEGFVPLENKKRTTALTSSFDHSLMGRAILESVVFNRAFMNGAETAHREN</sequence>
<keyword evidence="2" id="KW-1185">Reference proteome</keyword>
<gene>
    <name evidence="1" type="ORF">PoB_001770000</name>
</gene>
<dbReference type="Proteomes" id="UP000735302">
    <property type="component" value="Unassembled WGS sequence"/>
</dbReference>
<protein>
    <submittedName>
        <fullName evidence="1">Uncharacterized protein</fullName>
    </submittedName>
</protein>
<proteinExistence type="predicted"/>
<accession>A0AAV3Z9J1</accession>
<organism evidence="1 2">
    <name type="scientific">Plakobranchus ocellatus</name>
    <dbReference type="NCBI Taxonomy" id="259542"/>
    <lineage>
        <taxon>Eukaryota</taxon>
        <taxon>Metazoa</taxon>
        <taxon>Spiralia</taxon>
        <taxon>Lophotrochozoa</taxon>
        <taxon>Mollusca</taxon>
        <taxon>Gastropoda</taxon>
        <taxon>Heterobranchia</taxon>
        <taxon>Euthyneura</taxon>
        <taxon>Panpulmonata</taxon>
        <taxon>Sacoglossa</taxon>
        <taxon>Placobranchoidea</taxon>
        <taxon>Plakobranchidae</taxon>
        <taxon>Plakobranchus</taxon>
    </lineage>
</organism>
<dbReference type="AlphaFoldDB" id="A0AAV3Z9J1"/>
<reference evidence="1 2" key="1">
    <citation type="journal article" date="2021" name="Elife">
        <title>Chloroplast acquisition without the gene transfer in kleptoplastic sea slugs, Plakobranchus ocellatus.</title>
        <authorList>
            <person name="Maeda T."/>
            <person name="Takahashi S."/>
            <person name="Yoshida T."/>
            <person name="Shimamura S."/>
            <person name="Takaki Y."/>
            <person name="Nagai Y."/>
            <person name="Toyoda A."/>
            <person name="Suzuki Y."/>
            <person name="Arimoto A."/>
            <person name="Ishii H."/>
            <person name="Satoh N."/>
            <person name="Nishiyama T."/>
            <person name="Hasebe M."/>
            <person name="Maruyama T."/>
            <person name="Minagawa J."/>
            <person name="Obokata J."/>
            <person name="Shigenobu S."/>
        </authorList>
    </citation>
    <scope>NUCLEOTIDE SEQUENCE [LARGE SCALE GENOMIC DNA]</scope>
</reference>
<evidence type="ECO:0000313" key="1">
    <source>
        <dbReference type="EMBL" id="GFN91194.1"/>
    </source>
</evidence>
<comment type="caution">
    <text evidence="1">The sequence shown here is derived from an EMBL/GenBank/DDBJ whole genome shotgun (WGS) entry which is preliminary data.</text>
</comment>
<dbReference type="EMBL" id="BLXT01002104">
    <property type="protein sequence ID" value="GFN91194.1"/>
    <property type="molecule type" value="Genomic_DNA"/>
</dbReference>